<protein>
    <submittedName>
        <fullName evidence="1">GPI transamidase component</fullName>
    </submittedName>
</protein>
<evidence type="ECO:0000313" key="1">
    <source>
        <dbReference type="EMBL" id="KAJ9649980.1"/>
    </source>
</evidence>
<sequence length="544" mass="60384">MVPDDHLQAQSRDLASNCTYPGHTFTPMATPPESPREASMKSRVIWSFWIVLILLGLPTWWTTTSIYRASLPTDSMLKSHKELWYSIPVCLFSPSVPLSELARLGNLVQMYGKGPQDLFKFDVHAEKDCTKFPSALAVSMEAGDGYSFAFSPESGSVKARYSSSDLEGLPSRIAESLQSAYLEEHASIAYLMAMNGRNSDAIQDFVKTLPGDLMMEVQKSANRAFKSSSEYHLTFSLFTAGPAPSSWDIQAALNKHIQPILHALSSTTNISVASQIQLYSSFSPSVQPQQTENGWQLRKEDLTSFVNTAEWPLSPSIGTGPTINFIAYIPAQNYIPIILEDSQSNSWLVPQWGGITILNPRLIEREESELGLSDLPSYLDLEQLQPAFENFQTQLLQLLGISQSSKLPLHERLKSFQRLSGLSLYIRTSSNLGSLARLAQHLSSIPIPRHVLHSVEHALDRLEDFKLCLGKTTVSSWPTCLGSVREAFVDSEKAFFDKSMVGQVYFPDEHKVAVYLPLLGPIGVPLLVGLIRELKTITTRKKGA</sequence>
<organism evidence="1 2">
    <name type="scientific">Neophaeococcomyces mojaviensis</name>
    <dbReference type="NCBI Taxonomy" id="3383035"/>
    <lineage>
        <taxon>Eukaryota</taxon>
        <taxon>Fungi</taxon>
        <taxon>Dikarya</taxon>
        <taxon>Ascomycota</taxon>
        <taxon>Pezizomycotina</taxon>
        <taxon>Eurotiomycetes</taxon>
        <taxon>Chaetothyriomycetidae</taxon>
        <taxon>Chaetothyriales</taxon>
        <taxon>Chaetothyriales incertae sedis</taxon>
        <taxon>Neophaeococcomyces</taxon>
    </lineage>
</organism>
<name>A0ACC2ZQW5_9EURO</name>
<dbReference type="Proteomes" id="UP001172386">
    <property type="component" value="Unassembled WGS sequence"/>
</dbReference>
<comment type="caution">
    <text evidence="1">The sequence shown here is derived from an EMBL/GenBank/DDBJ whole genome shotgun (WGS) entry which is preliminary data.</text>
</comment>
<keyword evidence="2" id="KW-1185">Reference proteome</keyword>
<dbReference type="EMBL" id="JAPDRQ010000405">
    <property type="protein sequence ID" value="KAJ9649980.1"/>
    <property type="molecule type" value="Genomic_DNA"/>
</dbReference>
<evidence type="ECO:0000313" key="2">
    <source>
        <dbReference type="Proteomes" id="UP001172386"/>
    </source>
</evidence>
<proteinExistence type="predicted"/>
<accession>A0ACC2ZQW5</accession>
<gene>
    <name evidence="1" type="primary">GPI17</name>
    <name evidence="1" type="ORF">H2198_010701</name>
</gene>
<reference evidence="1" key="1">
    <citation type="submission" date="2022-10" db="EMBL/GenBank/DDBJ databases">
        <title>Culturing micro-colonial fungi from biological soil crusts in the Mojave desert and describing Neophaeococcomyces mojavensis, and introducing the new genera and species Taxawa tesnikishii.</title>
        <authorList>
            <person name="Kurbessoian T."/>
            <person name="Stajich J.E."/>
        </authorList>
    </citation>
    <scope>NUCLEOTIDE SEQUENCE</scope>
    <source>
        <strain evidence="1">JES_112</strain>
    </source>
</reference>